<dbReference type="Gene3D" id="1.25.10.10">
    <property type="entry name" value="Leucine-rich Repeat Variant"/>
    <property type="match status" value="1"/>
</dbReference>
<reference evidence="1 2" key="1">
    <citation type="submission" date="2019-02" db="EMBL/GenBank/DDBJ databases">
        <title>Deep-cultivation of Planctomycetes and their phenomic and genomic characterization uncovers novel biology.</title>
        <authorList>
            <person name="Wiegand S."/>
            <person name="Jogler M."/>
            <person name="Boedeker C."/>
            <person name="Pinto D."/>
            <person name="Vollmers J."/>
            <person name="Rivas-Marin E."/>
            <person name="Kohn T."/>
            <person name="Peeters S.H."/>
            <person name="Heuer A."/>
            <person name="Rast P."/>
            <person name="Oberbeckmann S."/>
            <person name="Bunk B."/>
            <person name="Jeske O."/>
            <person name="Meyerdierks A."/>
            <person name="Storesund J.E."/>
            <person name="Kallscheuer N."/>
            <person name="Luecker S."/>
            <person name="Lage O.M."/>
            <person name="Pohl T."/>
            <person name="Merkel B.J."/>
            <person name="Hornburger P."/>
            <person name="Mueller R.-W."/>
            <person name="Bruemmer F."/>
            <person name="Labrenz M."/>
            <person name="Spormann A.M."/>
            <person name="Op Den Camp H."/>
            <person name="Overmann J."/>
            <person name="Amann R."/>
            <person name="Jetten M.S.M."/>
            <person name="Mascher T."/>
            <person name="Medema M.H."/>
            <person name="Devos D.P."/>
            <person name="Kaster A.-K."/>
            <person name="Ovreas L."/>
            <person name="Rohde M."/>
            <person name="Galperin M.Y."/>
            <person name="Jogler C."/>
        </authorList>
    </citation>
    <scope>NUCLEOTIDE SEQUENCE [LARGE SCALE GENOMIC DNA]</scope>
    <source>
        <strain evidence="1 2">Poly41</strain>
    </source>
</reference>
<keyword evidence="2" id="KW-1185">Reference proteome</keyword>
<accession>A0A5C6D978</accession>
<dbReference type="InterPro" id="IPR016024">
    <property type="entry name" value="ARM-type_fold"/>
</dbReference>
<dbReference type="Pfam" id="PF13646">
    <property type="entry name" value="HEAT_2"/>
    <property type="match status" value="1"/>
</dbReference>
<comment type="caution">
    <text evidence="1">The sequence shown here is derived from an EMBL/GenBank/DDBJ whole genome shotgun (WGS) entry which is preliminary data.</text>
</comment>
<dbReference type="SUPFAM" id="SSF48371">
    <property type="entry name" value="ARM repeat"/>
    <property type="match status" value="1"/>
</dbReference>
<dbReference type="Proteomes" id="UP000319143">
    <property type="component" value="Unassembled WGS sequence"/>
</dbReference>
<proteinExistence type="predicted"/>
<dbReference type="InterPro" id="IPR011989">
    <property type="entry name" value="ARM-like"/>
</dbReference>
<dbReference type="AlphaFoldDB" id="A0A5C6D978"/>
<evidence type="ECO:0000313" key="2">
    <source>
        <dbReference type="Proteomes" id="UP000319143"/>
    </source>
</evidence>
<name>A0A5C6D978_9BACT</name>
<dbReference type="OrthoDB" id="9874267at2"/>
<organism evidence="1 2">
    <name type="scientific">Novipirellula artificiosorum</name>
    <dbReference type="NCBI Taxonomy" id="2528016"/>
    <lineage>
        <taxon>Bacteria</taxon>
        <taxon>Pseudomonadati</taxon>
        <taxon>Planctomycetota</taxon>
        <taxon>Planctomycetia</taxon>
        <taxon>Pirellulales</taxon>
        <taxon>Pirellulaceae</taxon>
        <taxon>Novipirellula</taxon>
    </lineage>
</organism>
<dbReference type="RefSeq" id="WP_146530986.1">
    <property type="nucleotide sequence ID" value="NZ_SJPV01000017.1"/>
</dbReference>
<dbReference type="EMBL" id="SJPV01000017">
    <property type="protein sequence ID" value="TWU31409.1"/>
    <property type="molecule type" value="Genomic_DNA"/>
</dbReference>
<evidence type="ECO:0000313" key="1">
    <source>
        <dbReference type="EMBL" id="TWU31409.1"/>
    </source>
</evidence>
<dbReference type="SUPFAM" id="SSF82171">
    <property type="entry name" value="DPP6 N-terminal domain-like"/>
    <property type="match status" value="1"/>
</dbReference>
<sequence>MKLKLVIPVFLVGLFAVGLAYEVAQRRDGIEQDATDVLVTNDVERELKRYLNGLESDSPIFQRYGKFVALKGAGHQRGTGFKIGGYLSITRIAVFEKAEVRCPLRIYARGPLSVRPRMMPTKEWMDKNLHASVEKSGNEFIVKAPGMTTATSLEISATHPKFFSSTSDRRRAEQMEESVNKAIAILEKGVTQEQPQQQNSAREWFQSQKQTAPVDIFLSKAFEHQDLKVQMEAAKLLSLPSPGYGKVSHADSTIAFLLDVIADSEQDDVLRKTIVSALMLNYENQRKLLYTRLRDMGNDAHIFIPVLASSLNAKKARHMSKGGAFDAPIGAVELLGEWGPAAKDAVPALATTVETHPNQWDMAPAAAKALGEIGPAAEAAIGALIRASGSSHANVRAAATAALEKVHTGGELPKNYDVSAEGPIEKLGFNFMPKPRHTFWLGETGDRIWSIVNDKTTSGLWEIDFEDRVYRQSVAFNLDGLVDVYPTSNTINLLRVTKSEIGYQVIVDRWSRESRSLVTSIELADIPKLSDGQRLNLRNIVWDEDAKTIAFVQITSKPVDGKPNAWRELRRLHLFDLATNRSLINKKVKEYLMDPIAFGDATSELYFYGYCFSNKKHCIASMDLKSNDFTPIEDTELSGYAAIDVEGHLAVYQVRGSSKIPLKLLNLRTSKVIALGTTDDAARQNRPWNIAFKFLGNEKQIAVVTDSSIDIFETESGNVIRQVNIFSPNGGPRTLPIMIDATGDTLVLLASSTGGATSKTGLWVRREKIGMTPINDAPNAQRRR</sequence>
<gene>
    <name evidence="1" type="ORF">Poly41_62780</name>
</gene>
<protein>
    <recommendedName>
        <fullName evidence="3">HEAT repeat protein</fullName>
    </recommendedName>
</protein>
<evidence type="ECO:0008006" key="3">
    <source>
        <dbReference type="Google" id="ProtNLM"/>
    </source>
</evidence>